<dbReference type="AlphaFoldDB" id="A0A7S0MQL4"/>
<proteinExistence type="predicted"/>
<protein>
    <submittedName>
        <fullName evidence="1">Uncharacterized protein</fullName>
    </submittedName>
</protein>
<accession>A0A7S0MQL4</accession>
<dbReference type="EMBL" id="HBEZ01046305">
    <property type="protein sequence ID" value="CAD8648390.1"/>
    <property type="molecule type" value="Transcribed_RNA"/>
</dbReference>
<name>A0A7S0MQL4_9CRYP</name>
<organism evidence="1">
    <name type="scientific">Cryptomonas curvata</name>
    <dbReference type="NCBI Taxonomy" id="233186"/>
    <lineage>
        <taxon>Eukaryota</taxon>
        <taxon>Cryptophyceae</taxon>
        <taxon>Cryptomonadales</taxon>
        <taxon>Cryptomonadaceae</taxon>
        <taxon>Cryptomonas</taxon>
    </lineage>
</organism>
<sequence length="521" mass="56768">MAGEYLKLTVEAYSLVENWVFGTSVIVHKYSALNNRGLPWIVRFTGCCKISPVNDLDSKDMPWDISCLVDLSLQEMSPRIMAVPLYSIPNTNISRVRWEREDNAEFPLTTVSFYVPAFHPGGRQRVKMDFANHVTTLSGTVTPIDSSIDSDTGGVSLHFPAVAFAESAQSDWSLPGVRPLGMFYFIKVNASISGATVQCDFMMRIELLTMPLPYILFGAAALLGNLPDTASSTVDFKSLRLPAERPRFFPIESYQAYTGFPLSYTVSAYVPAVGFGDAARNVGFGTQGVPRQALLSAVRGTNPAAMDFVWTPCYDQIGQQITCYEAVESGTNASVPECVNVYVDPDPLPLFHVAIDQTMGDPFGSLQHNMSGMEMVIVTLGALKVYTVTGYDINCQDSLQISIEGNLPPGAVLGAQQATLNPAYDSRCLSPSANNAVNRSLTWLAPPNFGGNISTICFSVTDECGGCTCAGGRNTTVQCVVFKVVKCRYSVGNEHQVPKMLVHMMCWCSQLQAVIINDFKE</sequence>
<gene>
    <name evidence="1" type="ORF">CCUR1050_LOCUS25543</name>
</gene>
<evidence type="ECO:0000313" key="1">
    <source>
        <dbReference type="EMBL" id="CAD8648390.1"/>
    </source>
</evidence>
<reference evidence="1" key="1">
    <citation type="submission" date="2021-01" db="EMBL/GenBank/DDBJ databases">
        <authorList>
            <person name="Corre E."/>
            <person name="Pelletier E."/>
            <person name="Niang G."/>
            <person name="Scheremetjew M."/>
            <person name="Finn R."/>
            <person name="Kale V."/>
            <person name="Holt S."/>
            <person name="Cochrane G."/>
            <person name="Meng A."/>
            <person name="Brown T."/>
            <person name="Cohen L."/>
        </authorList>
    </citation>
    <scope>NUCLEOTIDE SEQUENCE</scope>
    <source>
        <strain evidence="1">CCAP979/52</strain>
    </source>
</reference>